<gene>
    <name evidence="5" type="ORF">H9831_04210</name>
</gene>
<keyword evidence="2" id="KW-0238">DNA-binding</keyword>
<evidence type="ECO:0000256" key="1">
    <source>
        <dbReference type="ARBA" id="ARBA00023015"/>
    </source>
</evidence>
<protein>
    <submittedName>
        <fullName evidence="5">LacI family transcriptional regulator</fullName>
    </submittedName>
</protein>
<dbReference type="CDD" id="cd06267">
    <property type="entry name" value="PBP1_LacI_sugar_binding-like"/>
    <property type="match status" value="1"/>
</dbReference>
<keyword evidence="1" id="KW-0805">Transcription regulation</keyword>
<organism evidence="5 6">
    <name type="scientific">Candidatus Eisenbergiella pullistercoris</name>
    <dbReference type="NCBI Taxonomy" id="2838555"/>
    <lineage>
        <taxon>Bacteria</taxon>
        <taxon>Bacillati</taxon>
        <taxon>Bacillota</taxon>
        <taxon>Clostridia</taxon>
        <taxon>Lachnospirales</taxon>
        <taxon>Lachnospiraceae</taxon>
        <taxon>Eisenbergiella</taxon>
    </lineage>
</organism>
<dbReference type="SMART" id="SM00354">
    <property type="entry name" value="HTH_LACI"/>
    <property type="match status" value="1"/>
</dbReference>
<comment type="caution">
    <text evidence="5">The sequence shown here is derived from an EMBL/GenBank/DDBJ whole genome shotgun (WGS) entry which is preliminary data.</text>
</comment>
<dbReference type="PANTHER" id="PTHR30146">
    <property type="entry name" value="LACI-RELATED TRANSCRIPTIONAL REPRESSOR"/>
    <property type="match status" value="1"/>
</dbReference>
<evidence type="ECO:0000256" key="2">
    <source>
        <dbReference type="ARBA" id="ARBA00023125"/>
    </source>
</evidence>
<reference evidence="5" key="2">
    <citation type="submission" date="2021-04" db="EMBL/GenBank/DDBJ databases">
        <authorList>
            <person name="Gilroy R."/>
        </authorList>
    </citation>
    <scope>NUCLEOTIDE SEQUENCE</scope>
    <source>
        <strain evidence="5">ChiSxjej3B15-24422</strain>
    </source>
</reference>
<evidence type="ECO:0000313" key="6">
    <source>
        <dbReference type="Proteomes" id="UP000824007"/>
    </source>
</evidence>
<feature type="domain" description="HTH lacI-type" evidence="4">
    <location>
        <begin position="6"/>
        <end position="60"/>
    </location>
</feature>
<dbReference type="Proteomes" id="UP000824007">
    <property type="component" value="Unassembled WGS sequence"/>
</dbReference>
<dbReference type="GO" id="GO:0003700">
    <property type="term" value="F:DNA-binding transcription factor activity"/>
    <property type="evidence" value="ECO:0007669"/>
    <property type="project" value="TreeGrafter"/>
</dbReference>
<dbReference type="Pfam" id="PF13377">
    <property type="entry name" value="Peripla_BP_3"/>
    <property type="match status" value="1"/>
</dbReference>
<dbReference type="InterPro" id="IPR010982">
    <property type="entry name" value="Lambda_DNA-bd_dom_sf"/>
</dbReference>
<dbReference type="PROSITE" id="PS50932">
    <property type="entry name" value="HTH_LACI_2"/>
    <property type="match status" value="1"/>
</dbReference>
<name>A0A9D2C6E6_9FIRM</name>
<dbReference type="GO" id="GO:0000976">
    <property type="term" value="F:transcription cis-regulatory region binding"/>
    <property type="evidence" value="ECO:0007669"/>
    <property type="project" value="TreeGrafter"/>
</dbReference>
<accession>A0A9D2C6E6</accession>
<keyword evidence="3" id="KW-0804">Transcription</keyword>
<dbReference type="Gene3D" id="3.40.50.2300">
    <property type="match status" value="2"/>
</dbReference>
<reference evidence="5" key="1">
    <citation type="journal article" date="2021" name="PeerJ">
        <title>Extensive microbial diversity within the chicken gut microbiome revealed by metagenomics and culture.</title>
        <authorList>
            <person name="Gilroy R."/>
            <person name="Ravi A."/>
            <person name="Getino M."/>
            <person name="Pursley I."/>
            <person name="Horton D.L."/>
            <person name="Alikhan N.F."/>
            <person name="Baker D."/>
            <person name="Gharbi K."/>
            <person name="Hall N."/>
            <person name="Watson M."/>
            <person name="Adriaenssens E.M."/>
            <person name="Foster-Nyarko E."/>
            <person name="Jarju S."/>
            <person name="Secka A."/>
            <person name="Antonio M."/>
            <person name="Oren A."/>
            <person name="Chaudhuri R.R."/>
            <person name="La Ragione R."/>
            <person name="Hildebrand F."/>
            <person name="Pallen M.J."/>
        </authorList>
    </citation>
    <scope>NUCLEOTIDE SEQUENCE</scope>
    <source>
        <strain evidence="5">ChiSxjej3B15-24422</strain>
    </source>
</reference>
<evidence type="ECO:0000313" key="5">
    <source>
        <dbReference type="EMBL" id="HIY59875.1"/>
    </source>
</evidence>
<dbReference type="InterPro" id="IPR000843">
    <property type="entry name" value="HTH_LacI"/>
</dbReference>
<dbReference type="AlphaFoldDB" id="A0A9D2C6E6"/>
<dbReference type="SUPFAM" id="SSF53822">
    <property type="entry name" value="Periplasmic binding protein-like I"/>
    <property type="match status" value="1"/>
</dbReference>
<evidence type="ECO:0000256" key="3">
    <source>
        <dbReference type="ARBA" id="ARBA00023163"/>
    </source>
</evidence>
<dbReference type="SUPFAM" id="SSF47413">
    <property type="entry name" value="lambda repressor-like DNA-binding domains"/>
    <property type="match status" value="1"/>
</dbReference>
<dbReference type="EMBL" id="DXDD01000051">
    <property type="protein sequence ID" value="HIY59875.1"/>
    <property type="molecule type" value="Genomic_DNA"/>
</dbReference>
<dbReference type="Gene3D" id="1.10.260.40">
    <property type="entry name" value="lambda repressor-like DNA-binding domains"/>
    <property type="match status" value="1"/>
</dbReference>
<dbReference type="InterPro" id="IPR028082">
    <property type="entry name" value="Peripla_BP_I"/>
</dbReference>
<dbReference type="PANTHER" id="PTHR30146:SF24">
    <property type="entry name" value="XYLOSE OPERON REGULATORY PROTEIN"/>
    <property type="match status" value="1"/>
</dbReference>
<proteinExistence type="predicted"/>
<evidence type="ECO:0000259" key="4">
    <source>
        <dbReference type="PROSITE" id="PS50932"/>
    </source>
</evidence>
<sequence length="377" mass="42117">MEKKTATRLDIARRAGTSVSVVSRALNNSGYVAKEKKERILKIAEELNYAPNPVAISLQKRRTKQILFYCKNVDNAFNIQLYKGMLDEAAKRGYLVLFNGKVEFSDIRNTLVDGIIMQDEVIAAYYLKNYGKNYHLPVVSAAYGEAAGVGKRLGKAGGQAGRQTAPLVEVDTYRVMEAALDWLEKRGHGKVAFGTPYPADGGNVRTAAFLARMYERGMKNARDRVIAVSRKDPRLAEDPRLLSFREEVEEDINLVNEDYFGKGKLAARLFLERKLDATAVVGFNDEFSLGLIRGFQEQGIRVPEEISVMGIDGIDARKYVSPLLTTISLFPQEQGAMCVRVLLDLIEGKKVRHITHTGFRLMEGESVLSRAAAFRKR</sequence>
<dbReference type="InterPro" id="IPR046335">
    <property type="entry name" value="LacI/GalR-like_sensor"/>
</dbReference>
<dbReference type="Pfam" id="PF00356">
    <property type="entry name" value="LacI"/>
    <property type="match status" value="1"/>
</dbReference>
<dbReference type="CDD" id="cd01392">
    <property type="entry name" value="HTH_LacI"/>
    <property type="match status" value="1"/>
</dbReference>